<proteinExistence type="predicted"/>
<keyword evidence="3" id="KW-1185">Reference proteome</keyword>
<organism evidence="2 3">
    <name type="scientific">Hymenobacter tibetensis</name>
    <dbReference type="NCBI Taxonomy" id="497967"/>
    <lineage>
        <taxon>Bacteria</taxon>
        <taxon>Pseudomonadati</taxon>
        <taxon>Bacteroidota</taxon>
        <taxon>Cytophagia</taxon>
        <taxon>Cytophagales</taxon>
        <taxon>Hymenobacteraceae</taxon>
        <taxon>Hymenobacter</taxon>
    </lineage>
</organism>
<dbReference type="EMBL" id="CP094669">
    <property type="protein sequence ID" value="UOG75937.1"/>
    <property type="molecule type" value="Genomic_DNA"/>
</dbReference>
<protein>
    <submittedName>
        <fullName evidence="2">Glycosyltransferase</fullName>
    </submittedName>
</protein>
<dbReference type="InterPro" id="IPR029044">
    <property type="entry name" value="Nucleotide-diphossugar_trans"/>
</dbReference>
<name>A0ABY4D0R4_9BACT</name>
<dbReference type="SUPFAM" id="SSF53448">
    <property type="entry name" value="Nucleotide-diphospho-sugar transferases"/>
    <property type="match status" value="1"/>
</dbReference>
<gene>
    <name evidence="2" type="ORF">MTX78_04895</name>
</gene>
<sequence length="327" mass="37016">MQQFPSLSIIIPSWNQGRFIERTLLSILRQDYPSPVQVIVSDGGSTDETVDILKKYEDKITWWSARDKGFVDAVTKGLAQVTNEIIAIQSSDDFYLPGAFRRMAEGFQNHPEAGFISGGEYGIDLQDKIEYANSFTGPITPHSILFQFVPPQHATFVRRTVLERTGGMRVEVDMCADIDLWYRVAHFAPGYAIPDMLAAYQLHPDQRTATSPKWYPNLVKMVESCEQDPTYGPLFQLTNDERRNLYTYWEINWTAKRDAAAARPIAWSKLPGLLSYSSRTRRMILGSTVNPIVKGLLPATLVQSLRPASKVETPAKPVADLNWWKIN</sequence>
<dbReference type="InterPro" id="IPR001173">
    <property type="entry name" value="Glyco_trans_2-like"/>
</dbReference>
<dbReference type="CDD" id="cd06433">
    <property type="entry name" value="GT_2_WfgS_like"/>
    <property type="match status" value="1"/>
</dbReference>
<dbReference type="Proteomes" id="UP000831113">
    <property type="component" value="Chromosome"/>
</dbReference>
<accession>A0ABY4D0R4</accession>
<feature type="domain" description="Glycosyltransferase 2-like" evidence="1">
    <location>
        <begin position="8"/>
        <end position="147"/>
    </location>
</feature>
<dbReference type="PANTHER" id="PTHR22916:SF3">
    <property type="entry name" value="UDP-GLCNAC:BETAGAL BETA-1,3-N-ACETYLGLUCOSAMINYLTRANSFERASE-LIKE PROTEIN 1"/>
    <property type="match status" value="1"/>
</dbReference>
<reference evidence="2 3" key="1">
    <citation type="submission" date="2022-03" db="EMBL/GenBank/DDBJ databases">
        <title>Hymenobactersp. isolated from the air.</title>
        <authorList>
            <person name="Won M."/>
            <person name="Kwon S.-W."/>
        </authorList>
    </citation>
    <scope>NUCLEOTIDE SEQUENCE [LARGE SCALE GENOMIC DNA]</scope>
    <source>
        <strain evidence="2 3">KACC 21982</strain>
    </source>
</reference>
<evidence type="ECO:0000313" key="3">
    <source>
        <dbReference type="Proteomes" id="UP000831113"/>
    </source>
</evidence>
<dbReference type="Pfam" id="PF00535">
    <property type="entry name" value="Glycos_transf_2"/>
    <property type="match status" value="1"/>
</dbReference>
<dbReference type="RefSeq" id="WP_243800425.1">
    <property type="nucleotide sequence ID" value="NZ_CP094669.1"/>
</dbReference>
<evidence type="ECO:0000313" key="2">
    <source>
        <dbReference type="EMBL" id="UOG75937.1"/>
    </source>
</evidence>
<dbReference type="Gene3D" id="3.90.550.10">
    <property type="entry name" value="Spore Coat Polysaccharide Biosynthesis Protein SpsA, Chain A"/>
    <property type="match status" value="1"/>
</dbReference>
<evidence type="ECO:0000259" key="1">
    <source>
        <dbReference type="Pfam" id="PF00535"/>
    </source>
</evidence>
<dbReference type="PANTHER" id="PTHR22916">
    <property type="entry name" value="GLYCOSYLTRANSFERASE"/>
    <property type="match status" value="1"/>
</dbReference>